<keyword evidence="2" id="KW-0255">Endonuclease</keyword>
<dbReference type="PANTHER" id="PTHR42834">
    <property type="entry name" value="ENDONUCLEASE/EXONUCLEASE/PHOSPHATASE FAMILY PROTEIN (AFU_ORTHOLOGUE AFUA_3G09210)"/>
    <property type="match status" value="1"/>
</dbReference>
<evidence type="ECO:0000259" key="1">
    <source>
        <dbReference type="Pfam" id="PF19580"/>
    </source>
</evidence>
<evidence type="ECO:0000313" key="2">
    <source>
        <dbReference type="EMBL" id="KGF48632.1"/>
    </source>
</evidence>
<gene>
    <name evidence="2" type="ORF">HMPREF0654_08495</name>
</gene>
<reference evidence="2 3" key="1">
    <citation type="submission" date="2014-07" db="EMBL/GenBank/DDBJ databases">
        <authorList>
            <person name="McCorrison J."/>
            <person name="Sanka R."/>
            <person name="Torralba M."/>
            <person name="Gillis M."/>
            <person name="Haft D.H."/>
            <person name="Methe B."/>
            <person name="Sutton G."/>
            <person name="Nelson K.E."/>
        </authorList>
    </citation>
    <scope>NUCLEOTIDE SEQUENCE [LARGE SCALE GENOMIC DNA]</scope>
    <source>
        <strain evidence="2 3">DNF00882</strain>
    </source>
</reference>
<dbReference type="RefSeq" id="WP_021669016.1">
    <property type="nucleotide sequence ID" value="NZ_JRNR01000083.1"/>
</dbReference>
<dbReference type="Pfam" id="PF19580">
    <property type="entry name" value="Exo_endo_phos_3"/>
    <property type="match status" value="1"/>
</dbReference>
<dbReference type="GO" id="GO:0004519">
    <property type="term" value="F:endonuclease activity"/>
    <property type="evidence" value="ECO:0007669"/>
    <property type="project" value="UniProtKB-KW"/>
</dbReference>
<dbReference type="AlphaFoldDB" id="A0A096C0U5"/>
<dbReference type="PANTHER" id="PTHR42834:SF1">
    <property type="entry name" value="ENDONUCLEASE_EXONUCLEASE_PHOSPHATASE FAMILY PROTEIN (AFU_ORTHOLOGUE AFUA_3G09210)"/>
    <property type="match status" value="1"/>
</dbReference>
<sequence length="324" mass="37009">MKRWLLLLVCLLPTLIFAQERLRIVEWNVENLFDTVHDSLKNDSEFLPYSPRHWTRTKYWEKLNKIGQGILSCGEDSASWTLPDLIGLCEVENDSTMIYLTQRSNLRKARYEYVMTASNDERGIDVALLYSPFSFRFIHADTLAIKPIKGMKPTRDILHVVGEVASGDTLHLVLVHAPSRSGGEKVSEPFRLHVAENICNLIDSIKAQEKQANILIMGDFNDYYDNASLRKIYEHGMVNISKNAIGKHGAKATYRYKGEWNSLDQMLISQHLLPKVKQCSINDAPFLIEEDNKYGGVKPRRFYNGMSYNGGFSDHLPLVLDLSL</sequence>
<keyword evidence="2" id="KW-0540">Nuclease</keyword>
<protein>
    <submittedName>
        <fullName evidence="2">Endonuclease</fullName>
    </submittedName>
</protein>
<dbReference type="Gene3D" id="3.60.10.10">
    <property type="entry name" value="Endonuclease/exonuclease/phosphatase"/>
    <property type="match status" value="1"/>
</dbReference>
<dbReference type="SUPFAM" id="SSF56219">
    <property type="entry name" value="DNase I-like"/>
    <property type="match status" value="1"/>
</dbReference>
<comment type="caution">
    <text evidence="2">The sequence shown here is derived from an EMBL/GenBank/DDBJ whole genome shotgun (WGS) entry which is preliminary data.</text>
</comment>
<evidence type="ECO:0000313" key="3">
    <source>
        <dbReference type="Proteomes" id="UP000029538"/>
    </source>
</evidence>
<accession>A0A096C0U5</accession>
<dbReference type="Proteomes" id="UP000029538">
    <property type="component" value="Unassembled WGS sequence"/>
</dbReference>
<proteinExistence type="predicted"/>
<name>A0A096C0U5_9BACT</name>
<dbReference type="InterPro" id="IPR036691">
    <property type="entry name" value="Endo/exonu/phosph_ase_sf"/>
</dbReference>
<dbReference type="EMBL" id="JRNR01000083">
    <property type="protein sequence ID" value="KGF48632.1"/>
    <property type="molecule type" value="Genomic_DNA"/>
</dbReference>
<feature type="domain" description="Endonuclease/exonuclease/phosphatase" evidence="1">
    <location>
        <begin position="24"/>
        <end position="322"/>
    </location>
</feature>
<dbReference type="GeneID" id="91082049"/>
<keyword evidence="2" id="KW-0378">Hydrolase</keyword>
<dbReference type="InterPro" id="IPR005135">
    <property type="entry name" value="Endo/exonuclease/phosphatase"/>
</dbReference>
<organism evidence="2 3">
    <name type="scientific">Prevotella disiens DNF00882</name>
    <dbReference type="NCBI Taxonomy" id="1401075"/>
    <lineage>
        <taxon>Bacteria</taxon>
        <taxon>Pseudomonadati</taxon>
        <taxon>Bacteroidota</taxon>
        <taxon>Bacteroidia</taxon>
        <taxon>Bacteroidales</taxon>
        <taxon>Prevotellaceae</taxon>
        <taxon>Prevotella</taxon>
    </lineage>
</organism>